<dbReference type="AlphaFoldDB" id="A0A8T2TSD3"/>
<reference evidence="2" key="1">
    <citation type="submission" date="2021-08" db="EMBL/GenBank/DDBJ databases">
        <title>WGS assembly of Ceratopteris richardii.</title>
        <authorList>
            <person name="Marchant D.B."/>
            <person name="Chen G."/>
            <person name="Jenkins J."/>
            <person name="Shu S."/>
            <person name="Leebens-Mack J."/>
            <person name="Grimwood J."/>
            <person name="Schmutz J."/>
            <person name="Soltis P."/>
            <person name="Soltis D."/>
            <person name="Chen Z.-H."/>
        </authorList>
    </citation>
    <scope>NUCLEOTIDE SEQUENCE</scope>
    <source>
        <strain evidence="2">Whitten #5841</strain>
        <tissue evidence="2">Leaf</tissue>
    </source>
</reference>
<name>A0A8T2TSD3_CERRI</name>
<feature type="chain" id="PRO_5035909097" evidence="1">
    <location>
        <begin position="20"/>
        <end position="54"/>
    </location>
</feature>
<comment type="caution">
    <text evidence="2">The sequence shown here is derived from an EMBL/GenBank/DDBJ whole genome shotgun (WGS) entry which is preliminary data.</text>
</comment>
<keyword evidence="1" id="KW-0732">Signal</keyword>
<proteinExistence type="predicted"/>
<evidence type="ECO:0000256" key="1">
    <source>
        <dbReference type="SAM" id="SignalP"/>
    </source>
</evidence>
<gene>
    <name evidence="2" type="ORF">KP509_11G017900</name>
</gene>
<feature type="signal peptide" evidence="1">
    <location>
        <begin position="1"/>
        <end position="19"/>
    </location>
</feature>
<keyword evidence="3" id="KW-1185">Reference proteome</keyword>
<accession>A0A8T2TSD3</accession>
<evidence type="ECO:0000313" key="2">
    <source>
        <dbReference type="EMBL" id="KAH7424653.1"/>
    </source>
</evidence>
<evidence type="ECO:0000313" key="3">
    <source>
        <dbReference type="Proteomes" id="UP000825935"/>
    </source>
</evidence>
<dbReference type="EMBL" id="CM035416">
    <property type="protein sequence ID" value="KAH7424653.1"/>
    <property type="molecule type" value="Genomic_DNA"/>
</dbReference>
<dbReference type="Proteomes" id="UP000825935">
    <property type="component" value="Chromosome 11"/>
</dbReference>
<organism evidence="2 3">
    <name type="scientific">Ceratopteris richardii</name>
    <name type="common">Triangle waterfern</name>
    <dbReference type="NCBI Taxonomy" id="49495"/>
    <lineage>
        <taxon>Eukaryota</taxon>
        <taxon>Viridiplantae</taxon>
        <taxon>Streptophyta</taxon>
        <taxon>Embryophyta</taxon>
        <taxon>Tracheophyta</taxon>
        <taxon>Polypodiopsida</taxon>
        <taxon>Polypodiidae</taxon>
        <taxon>Polypodiales</taxon>
        <taxon>Pteridineae</taxon>
        <taxon>Pteridaceae</taxon>
        <taxon>Parkerioideae</taxon>
        <taxon>Ceratopteris</taxon>
    </lineage>
</organism>
<protein>
    <submittedName>
        <fullName evidence="2">Uncharacterized protein</fullName>
    </submittedName>
</protein>
<sequence length="54" mass="5890">MQIRIFMSIRKLLFSMTAAGHWSSASAPAPFRLSSSSLTYLRCAVSAIQLSVAK</sequence>